<evidence type="ECO:0000313" key="3">
    <source>
        <dbReference type="Proteomes" id="UP000230750"/>
    </source>
</evidence>
<evidence type="ECO:0000313" key="2">
    <source>
        <dbReference type="EMBL" id="PIK42146.1"/>
    </source>
</evidence>
<evidence type="ECO:0000259" key="1">
    <source>
        <dbReference type="Pfam" id="PF21708"/>
    </source>
</evidence>
<feature type="domain" description="Glycosyl hydrolase family 59 C-terminal lectin" evidence="1">
    <location>
        <begin position="1"/>
        <end position="158"/>
    </location>
</feature>
<dbReference type="GO" id="GO:0006683">
    <property type="term" value="P:galactosylceramide catabolic process"/>
    <property type="evidence" value="ECO:0007669"/>
    <property type="project" value="InterPro"/>
</dbReference>
<dbReference type="OrthoDB" id="440760at2759"/>
<dbReference type="STRING" id="307972.A0A2G8K2B1"/>
<proteinExistence type="predicted"/>
<dbReference type="Proteomes" id="UP000230750">
    <property type="component" value="Unassembled WGS sequence"/>
</dbReference>
<dbReference type="PANTHER" id="PTHR15172:SF1">
    <property type="entry name" value="GALACTOCEREBROSIDASE"/>
    <property type="match status" value="1"/>
</dbReference>
<gene>
    <name evidence="2" type="ORF">BSL78_20982</name>
</gene>
<sequence>MQQVATDAPVRWCLEAALPITYFGSYNWTAVSFSIDAKVASSTGGAVIASRVEQGGCRTYNSGGIFFFVFTNGTFLVTSNIMKLDVLASGQAQVSANKWFKMELSVSTKSVTSGKLDGKELFNLTQVPASVPSSGFIAVGASDFSRNSPMMFDNFNLTSAST</sequence>
<name>A0A2G8K2B1_STIJA</name>
<keyword evidence="3" id="KW-1185">Reference proteome</keyword>
<dbReference type="EMBL" id="MRZV01000957">
    <property type="protein sequence ID" value="PIK42146.1"/>
    <property type="molecule type" value="Genomic_DNA"/>
</dbReference>
<dbReference type="PANTHER" id="PTHR15172">
    <property type="entry name" value="GALACTOCEREBROSIDASE"/>
    <property type="match status" value="1"/>
</dbReference>
<organism evidence="2 3">
    <name type="scientific">Stichopus japonicus</name>
    <name type="common">Sea cucumber</name>
    <dbReference type="NCBI Taxonomy" id="307972"/>
    <lineage>
        <taxon>Eukaryota</taxon>
        <taxon>Metazoa</taxon>
        <taxon>Echinodermata</taxon>
        <taxon>Eleutherozoa</taxon>
        <taxon>Echinozoa</taxon>
        <taxon>Holothuroidea</taxon>
        <taxon>Aspidochirotacea</taxon>
        <taxon>Aspidochirotida</taxon>
        <taxon>Stichopodidae</taxon>
        <taxon>Apostichopus</taxon>
    </lineage>
</organism>
<accession>A0A2G8K2B1</accession>
<dbReference type="GO" id="GO:0004336">
    <property type="term" value="F:galactosylceramidase activity"/>
    <property type="evidence" value="ECO:0007669"/>
    <property type="project" value="InterPro"/>
</dbReference>
<dbReference type="GO" id="GO:0016020">
    <property type="term" value="C:membrane"/>
    <property type="evidence" value="ECO:0007669"/>
    <property type="project" value="GOC"/>
</dbReference>
<dbReference type="InterPro" id="IPR001286">
    <property type="entry name" value="Glyco_hydro_59"/>
</dbReference>
<dbReference type="AlphaFoldDB" id="A0A2G8K2B1"/>
<dbReference type="InterPro" id="IPR049162">
    <property type="entry name" value="GH59_C"/>
</dbReference>
<protein>
    <submittedName>
        <fullName evidence="2">Putative galactocerebrosidase</fullName>
    </submittedName>
</protein>
<dbReference type="GO" id="GO:0005764">
    <property type="term" value="C:lysosome"/>
    <property type="evidence" value="ECO:0007669"/>
    <property type="project" value="TreeGrafter"/>
</dbReference>
<comment type="caution">
    <text evidence="2">The sequence shown here is derived from an EMBL/GenBank/DDBJ whole genome shotgun (WGS) entry which is preliminary data.</text>
</comment>
<dbReference type="Gene3D" id="2.60.120.560">
    <property type="entry name" value="Exo-inulinase, domain 1"/>
    <property type="match status" value="1"/>
</dbReference>
<reference evidence="2 3" key="1">
    <citation type="journal article" date="2017" name="PLoS Biol.">
        <title>The sea cucumber genome provides insights into morphological evolution and visceral regeneration.</title>
        <authorList>
            <person name="Zhang X."/>
            <person name="Sun L."/>
            <person name="Yuan J."/>
            <person name="Sun Y."/>
            <person name="Gao Y."/>
            <person name="Zhang L."/>
            <person name="Li S."/>
            <person name="Dai H."/>
            <person name="Hamel J.F."/>
            <person name="Liu C."/>
            <person name="Yu Y."/>
            <person name="Liu S."/>
            <person name="Lin W."/>
            <person name="Guo K."/>
            <person name="Jin S."/>
            <person name="Xu P."/>
            <person name="Storey K.B."/>
            <person name="Huan P."/>
            <person name="Zhang T."/>
            <person name="Zhou Y."/>
            <person name="Zhang J."/>
            <person name="Lin C."/>
            <person name="Li X."/>
            <person name="Xing L."/>
            <person name="Huo D."/>
            <person name="Sun M."/>
            <person name="Wang L."/>
            <person name="Mercier A."/>
            <person name="Li F."/>
            <person name="Yang H."/>
            <person name="Xiang J."/>
        </authorList>
    </citation>
    <scope>NUCLEOTIDE SEQUENCE [LARGE SCALE GENOMIC DNA]</scope>
    <source>
        <strain evidence="2">Shaxun</strain>
        <tissue evidence="2">Muscle</tissue>
    </source>
</reference>
<dbReference type="Pfam" id="PF21708">
    <property type="entry name" value="Glyco_hydro_59_C"/>
    <property type="match status" value="1"/>
</dbReference>